<accession>A0AAJ4XRC5</accession>
<proteinExistence type="predicted"/>
<dbReference type="EMBL" id="OAPG01000021">
    <property type="protein sequence ID" value="SNX87834.1"/>
    <property type="molecule type" value="Genomic_DNA"/>
</dbReference>
<evidence type="ECO:0000256" key="1">
    <source>
        <dbReference type="SAM" id="MobiDB-lite"/>
    </source>
</evidence>
<keyword evidence="3" id="KW-1185">Reference proteome</keyword>
<evidence type="ECO:0000313" key="3">
    <source>
        <dbReference type="Proteomes" id="UP001294444"/>
    </source>
</evidence>
<feature type="region of interest" description="Disordered" evidence="1">
    <location>
        <begin position="1"/>
        <end position="25"/>
    </location>
</feature>
<dbReference type="AlphaFoldDB" id="A0AAJ4XRC5"/>
<protein>
    <submittedName>
        <fullName evidence="2">Uncharacterized protein</fullName>
    </submittedName>
</protein>
<gene>
    <name evidence="2" type="ORF">MEPE_06545</name>
</gene>
<sequence>MTNVGGASRALPKSEGAERDNVDQAVTSNRVVAELEVEPSREGVQNCLVESVFDVRSGLTRCVQGHFLKRAREQRSFEVCVKVTGESSSRPVGQIGTKSRWVKDSVEGKNQSQIEPKSR</sequence>
<dbReference type="Proteomes" id="UP001294444">
    <property type="component" value="Unassembled WGS sequence"/>
</dbReference>
<evidence type="ECO:0000313" key="2">
    <source>
        <dbReference type="EMBL" id="SNX87834.1"/>
    </source>
</evidence>
<feature type="compositionally biased region" description="Polar residues" evidence="1">
    <location>
        <begin position="108"/>
        <end position="119"/>
    </location>
</feature>
<comment type="caution">
    <text evidence="2">The sequence shown here is derived from an EMBL/GenBank/DDBJ whole genome shotgun (WGS) entry which is preliminary data.</text>
</comment>
<organism evidence="2 3">
    <name type="scientific">Melanopsichium pennsylvanicum</name>
    <dbReference type="NCBI Taxonomy" id="63383"/>
    <lineage>
        <taxon>Eukaryota</taxon>
        <taxon>Fungi</taxon>
        <taxon>Dikarya</taxon>
        <taxon>Basidiomycota</taxon>
        <taxon>Ustilaginomycotina</taxon>
        <taxon>Ustilaginomycetes</taxon>
        <taxon>Ustilaginales</taxon>
        <taxon>Ustilaginaceae</taxon>
        <taxon>Melanopsichium</taxon>
    </lineage>
</organism>
<feature type="region of interest" description="Disordered" evidence="1">
    <location>
        <begin position="86"/>
        <end position="119"/>
    </location>
</feature>
<name>A0AAJ4XRC5_9BASI</name>
<reference evidence="2" key="1">
    <citation type="submission" date="2023-10" db="EMBL/GenBank/DDBJ databases">
        <authorList>
            <person name="Guldener U."/>
        </authorList>
    </citation>
    <scope>NUCLEOTIDE SEQUENCE</scope>
    <source>
        <strain evidence="2">Mp4</strain>
    </source>
</reference>